<evidence type="ECO:0000313" key="2">
    <source>
        <dbReference type="Proteomes" id="UP000032141"/>
    </source>
</evidence>
<name>A0A0D3DQF2_BRAOL</name>
<organism evidence="1 2">
    <name type="scientific">Brassica oleracea var. oleracea</name>
    <dbReference type="NCBI Taxonomy" id="109376"/>
    <lineage>
        <taxon>Eukaryota</taxon>
        <taxon>Viridiplantae</taxon>
        <taxon>Streptophyta</taxon>
        <taxon>Embryophyta</taxon>
        <taxon>Tracheophyta</taxon>
        <taxon>Spermatophyta</taxon>
        <taxon>Magnoliopsida</taxon>
        <taxon>eudicotyledons</taxon>
        <taxon>Gunneridae</taxon>
        <taxon>Pentapetalae</taxon>
        <taxon>rosids</taxon>
        <taxon>malvids</taxon>
        <taxon>Brassicales</taxon>
        <taxon>Brassicaceae</taxon>
        <taxon>Brassiceae</taxon>
        <taxon>Brassica</taxon>
    </lineage>
</organism>
<dbReference type="HOGENOM" id="CLU_1789570_0_0_1"/>
<keyword evidence="2" id="KW-1185">Reference proteome</keyword>
<accession>A0A0D3DQF2</accession>
<sequence>MLLDNPIMEFSQAIRALKEATCCGSLSSRWLDAHLFISNIYFSLQGKGFFSSWKKARIDERVSLSAAGDGYIAKIAAAILELLSLRKDQEAAHKIDERVSLSAAGDGYIAKVGKAYVELQEHFNTNSVFTLAHQKIPSSTPILFM</sequence>
<evidence type="ECO:0000313" key="1">
    <source>
        <dbReference type="EnsemblPlants" id="Bo8g068660.1"/>
    </source>
</evidence>
<dbReference type="Proteomes" id="UP000032141">
    <property type="component" value="Chromosome C8"/>
</dbReference>
<dbReference type="EnsemblPlants" id="Bo8g068660.1">
    <property type="protein sequence ID" value="Bo8g068660.1"/>
    <property type="gene ID" value="Bo8g068660"/>
</dbReference>
<dbReference type="OMA" id="IMEFSQA"/>
<proteinExistence type="predicted"/>
<reference evidence="1" key="2">
    <citation type="submission" date="2015-03" db="UniProtKB">
        <authorList>
            <consortium name="EnsemblPlants"/>
        </authorList>
    </citation>
    <scope>IDENTIFICATION</scope>
</reference>
<protein>
    <submittedName>
        <fullName evidence="1">Uncharacterized protein</fullName>
    </submittedName>
</protein>
<dbReference type="Gramene" id="Bo8g068660.1">
    <property type="protein sequence ID" value="Bo8g068660.1"/>
    <property type="gene ID" value="Bo8g068660"/>
</dbReference>
<dbReference type="AlphaFoldDB" id="A0A0D3DQF2"/>
<reference evidence="1 2" key="1">
    <citation type="journal article" date="2014" name="Genome Biol.">
        <title>Transcriptome and methylome profiling reveals relics of genome dominance in the mesopolyploid Brassica oleracea.</title>
        <authorList>
            <person name="Parkin I.A."/>
            <person name="Koh C."/>
            <person name="Tang H."/>
            <person name="Robinson S.J."/>
            <person name="Kagale S."/>
            <person name="Clarke W.E."/>
            <person name="Town C.D."/>
            <person name="Nixon J."/>
            <person name="Krishnakumar V."/>
            <person name="Bidwell S.L."/>
            <person name="Denoeud F."/>
            <person name="Belcram H."/>
            <person name="Links M.G."/>
            <person name="Just J."/>
            <person name="Clarke C."/>
            <person name="Bender T."/>
            <person name="Huebert T."/>
            <person name="Mason A.S."/>
            <person name="Pires J.C."/>
            <person name="Barker G."/>
            <person name="Moore J."/>
            <person name="Walley P.G."/>
            <person name="Manoli S."/>
            <person name="Batley J."/>
            <person name="Edwards D."/>
            <person name="Nelson M.N."/>
            <person name="Wang X."/>
            <person name="Paterson A.H."/>
            <person name="King G."/>
            <person name="Bancroft I."/>
            <person name="Chalhoub B."/>
            <person name="Sharpe A.G."/>
        </authorList>
    </citation>
    <scope>NUCLEOTIDE SEQUENCE</scope>
    <source>
        <strain evidence="1 2">cv. TO1000</strain>
    </source>
</reference>